<evidence type="ECO:0000313" key="2">
    <source>
        <dbReference type="Proteomes" id="UP000008782"/>
    </source>
</evidence>
<gene>
    <name evidence="1" type="ORF">GLRG_10434</name>
</gene>
<accession>E3QWQ2</accession>
<evidence type="ECO:0000313" key="1">
    <source>
        <dbReference type="EMBL" id="EFQ35290.1"/>
    </source>
</evidence>
<dbReference type="RefSeq" id="XP_008099310.1">
    <property type="nucleotide sequence ID" value="XM_008101119.1"/>
</dbReference>
<name>E3QWQ2_COLGM</name>
<dbReference type="EMBL" id="GG697390">
    <property type="protein sequence ID" value="EFQ35290.1"/>
    <property type="molecule type" value="Genomic_DNA"/>
</dbReference>
<dbReference type="GeneID" id="24415799"/>
<dbReference type="HOGENOM" id="CLU_2072961_0_0_1"/>
<protein>
    <submittedName>
        <fullName evidence="1">Uncharacterized protein</fullName>
    </submittedName>
</protein>
<keyword evidence="2" id="KW-1185">Reference proteome</keyword>
<sequence>MRRGAASSGGCPSEDATRGWTNDEVAFWTLYWVPGPSHRITRPCAFAGVRTHLGCFVFVRSVLNASSDTSITVPLVGDPVGRSSSATVSASLVVRDLQSPWSRVRLYGGAALPTIGII</sequence>
<dbReference type="VEuPathDB" id="FungiDB:GLRG_10434"/>
<dbReference type="Proteomes" id="UP000008782">
    <property type="component" value="Unassembled WGS sequence"/>
</dbReference>
<reference evidence="2" key="1">
    <citation type="journal article" date="2012" name="Nat. Genet.">
        <title>Lifestyle transitions in plant pathogenic Colletotrichum fungi deciphered by genome and transcriptome analyses.</title>
        <authorList>
            <person name="O'Connell R.J."/>
            <person name="Thon M.R."/>
            <person name="Hacquard S."/>
            <person name="Amyotte S.G."/>
            <person name="Kleemann J."/>
            <person name="Torres M.F."/>
            <person name="Damm U."/>
            <person name="Buiate E.A."/>
            <person name="Epstein L."/>
            <person name="Alkan N."/>
            <person name="Altmueller J."/>
            <person name="Alvarado-Balderrama L."/>
            <person name="Bauser C.A."/>
            <person name="Becker C."/>
            <person name="Birren B.W."/>
            <person name="Chen Z."/>
            <person name="Choi J."/>
            <person name="Crouch J.A."/>
            <person name="Duvick J.P."/>
            <person name="Farman M.A."/>
            <person name="Gan P."/>
            <person name="Heiman D."/>
            <person name="Henrissat B."/>
            <person name="Howard R.J."/>
            <person name="Kabbage M."/>
            <person name="Koch C."/>
            <person name="Kracher B."/>
            <person name="Kubo Y."/>
            <person name="Law A.D."/>
            <person name="Lebrun M.-H."/>
            <person name="Lee Y.-H."/>
            <person name="Miyara I."/>
            <person name="Moore N."/>
            <person name="Neumann U."/>
            <person name="Nordstroem K."/>
            <person name="Panaccione D.G."/>
            <person name="Panstruga R."/>
            <person name="Place M."/>
            <person name="Proctor R.H."/>
            <person name="Prusky D."/>
            <person name="Rech G."/>
            <person name="Reinhardt R."/>
            <person name="Rollins J.A."/>
            <person name="Rounsley S."/>
            <person name="Schardl C.L."/>
            <person name="Schwartz D.C."/>
            <person name="Shenoy N."/>
            <person name="Shirasu K."/>
            <person name="Sikhakolli U.R."/>
            <person name="Stueber K."/>
            <person name="Sukno S.A."/>
            <person name="Sweigard J.A."/>
            <person name="Takano Y."/>
            <person name="Takahara H."/>
            <person name="Trail F."/>
            <person name="van der Does H.C."/>
            <person name="Voll L.M."/>
            <person name="Will I."/>
            <person name="Young S."/>
            <person name="Zeng Q."/>
            <person name="Zhang J."/>
            <person name="Zhou S."/>
            <person name="Dickman M.B."/>
            <person name="Schulze-Lefert P."/>
            <person name="Ver Loren van Themaat E."/>
            <person name="Ma L.-J."/>
            <person name="Vaillancourt L.J."/>
        </authorList>
    </citation>
    <scope>NUCLEOTIDE SEQUENCE [LARGE SCALE GENOMIC DNA]</scope>
    <source>
        <strain evidence="2">M1.001 / M2 / FGSC 10212</strain>
    </source>
</reference>
<proteinExistence type="predicted"/>
<dbReference type="AlphaFoldDB" id="E3QWQ2"/>
<organism evidence="2">
    <name type="scientific">Colletotrichum graminicola (strain M1.001 / M2 / FGSC 10212)</name>
    <name type="common">Maize anthracnose fungus</name>
    <name type="synonym">Glomerella graminicola</name>
    <dbReference type="NCBI Taxonomy" id="645133"/>
    <lineage>
        <taxon>Eukaryota</taxon>
        <taxon>Fungi</taxon>
        <taxon>Dikarya</taxon>
        <taxon>Ascomycota</taxon>
        <taxon>Pezizomycotina</taxon>
        <taxon>Sordariomycetes</taxon>
        <taxon>Hypocreomycetidae</taxon>
        <taxon>Glomerellales</taxon>
        <taxon>Glomerellaceae</taxon>
        <taxon>Colletotrichum</taxon>
        <taxon>Colletotrichum graminicola species complex</taxon>
    </lineage>
</organism>